<comment type="caution">
    <text evidence="7">The sequence shown here is derived from an EMBL/GenBank/DDBJ whole genome shotgun (WGS) entry which is preliminary data.</text>
</comment>
<gene>
    <name evidence="7" type="ORF">TNCT_270741</name>
</gene>
<evidence type="ECO:0000313" key="8">
    <source>
        <dbReference type="Proteomes" id="UP000887116"/>
    </source>
</evidence>
<keyword evidence="3 4" id="KW-0862">Zinc</keyword>
<evidence type="ECO:0000259" key="6">
    <source>
        <dbReference type="PROSITE" id="PS50134"/>
    </source>
</evidence>
<dbReference type="Pfam" id="PF02135">
    <property type="entry name" value="zf-TAZ"/>
    <property type="match status" value="1"/>
</dbReference>
<feature type="zinc finger region" description="TAZ-type" evidence="4">
    <location>
        <begin position="15"/>
        <end position="94"/>
    </location>
</feature>
<proteinExistence type="predicted"/>
<dbReference type="AlphaFoldDB" id="A0A8X6JWR1"/>
<dbReference type="SMART" id="SM00551">
    <property type="entry name" value="ZnF_TAZ"/>
    <property type="match status" value="1"/>
</dbReference>
<evidence type="ECO:0000256" key="2">
    <source>
        <dbReference type="ARBA" id="ARBA00022771"/>
    </source>
</evidence>
<name>A0A8X6JWR1_TRICU</name>
<dbReference type="Gene3D" id="1.20.1020.10">
    <property type="entry name" value="TAZ domain"/>
    <property type="match status" value="1"/>
</dbReference>
<organism evidence="7 8">
    <name type="scientific">Trichonephila clavata</name>
    <name type="common">Joro spider</name>
    <name type="synonym">Nephila clavata</name>
    <dbReference type="NCBI Taxonomy" id="2740835"/>
    <lineage>
        <taxon>Eukaryota</taxon>
        <taxon>Metazoa</taxon>
        <taxon>Ecdysozoa</taxon>
        <taxon>Arthropoda</taxon>
        <taxon>Chelicerata</taxon>
        <taxon>Arachnida</taxon>
        <taxon>Araneae</taxon>
        <taxon>Araneomorphae</taxon>
        <taxon>Entelegynae</taxon>
        <taxon>Araneoidea</taxon>
        <taxon>Nephilidae</taxon>
        <taxon>Trichonephila</taxon>
    </lineage>
</organism>
<keyword evidence="1 4" id="KW-0479">Metal-binding</keyword>
<feature type="region of interest" description="Disordered" evidence="5">
    <location>
        <begin position="168"/>
        <end position="190"/>
    </location>
</feature>
<dbReference type="InterPro" id="IPR000197">
    <property type="entry name" value="Znf_TAZ"/>
</dbReference>
<dbReference type="InterPro" id="IPR035898">
    <property type="entry name" value="TAZ_dom_sf"/>
</dbReference>
<accession>A0A8X6JWR1</accession>
<evidence type="ECO:0000256" key="1">
    <source>
        <dbReference type="ARBA" id="ARBA00022723"/>
    </source>
</evidence>
<evidence type="ECO:0000256" key="3">
    <source>
        <dbReference type="ARBA" id="ARBA00022833"/>
    </source>
</evidence>
<evidence type="ECO:0000313" key="7">
    <source>
        <dbReference type="EMBL" id="GFR20751.1"/>
    </source>
</evidence>
<sequence>MSLSTDNVGKDLILPEGFRMNVRDSLARLDHASTCNSLNCQDSTCTMIKTCFQHFTKCLHFCECESCDQFFNLAARHASNCEIESCPMFLCERIRHVYKYMFRRKEDSIKEKNPAPSSLQQVPRKYPNLDDKLHVYLKNIKESFKKVRLGPPEEILPFLEFIFQLDAPSTSRDVSQDQDDTEHRSKLFKK</sequence>
<dbReference type="SUPFAM" id="SSF57933">
    <property type="entry name" value="TAZ domain"/>
    <property type="match status" value="1"/>
</dbReference>
<dbReference type="PROSITE" id="PS50134">
    <property type="entry name" value="ZF_TAZ"/>
    <property type="match status" value="1"/>
</dbReference>
<dbReference type="GO" id="GO:0008270">
    <property type="term" value="F:zinc ion binding"/>
    <property type="evidence" value="ECO:0007669"/>
    <property type="project" value="UniProtKB-KW"/>
</dbReference>
<reference evidence="7" key="1">
    <citation type="submission" date="2020-07" db="EMBL/GenBank/DDBJ databases">
        <title>Multicomponent nature underlies the extraordinary mechanical properties of spider dragline silk.</title>
        <authorList>
            <person name="Kono N."/>
            <person name="Nakamura H."/>
            <person name="Mori M."/>
            <person name="Yoshida Y."/>
            <person name="Ohtoshi R."/>
            <person name="Malay A.D."/>
            <person name="Moran D.A.P."/>
            <person name="Tomita M."/>
            <person name="Numata K."/>
            <person name="Arakawa K."/>
        </authorList>
    </citation>
    <scope>NUCLEOTIDE SEQUENCE</scope>
</reference>
<feature type="domain" description="TAZ-type" evidence="6">
    <location>
        <begin position="15"/>
        <end position="94"/>
    </location>
</feature>
<protein>
    <recommendedName>
        <fullName evidence="6">TAZ-type domain-containing protein</fullName>
    </recommendedName>
</protein>
<dbReference type="EMBL" id="BMAO01027945">
    <property type="protein sequence ID" value="GFR20751.1"/>
    <property type="molecule type" value="Genomic_DNA"/>
</dbReference>
<feature type="compositionally biased region" description="Basic and acidic residues" evidence="5">
    <location>
        <begin position="181"/>
        <end position="190"/>
    </location>
</feature>
<dbReference type="OrthoDB" id="10327826at2759"/>
<keyword evidence="8" id="KW-1185">Reference proteome</keyword>
<evidence type="ECO:0000256" key="4">
    <source>
        <dbReference type="PROSITE-ProRule" id="PRU00203"/>
    </source>
</evidence>
<dbReference type="Proteomes" id="UP000887116">
    <property type="component" value="Unassembled WGS sequence"/>
</dbReference>
<keyword evidence="2 4" id="KW-0863">Zinc-finger</keyword>
<evidence type="ECO:0000256" key="5">
    <source>
        <dbReference type="SAM" id="MobiDB-lite"/>
    </source>
</evidence>